<evidence type="ECO:0000313" key="6">
    <source>
        <dbReference type="EMBL" id="KAH7969177.1"/>
    </source>
</evidence>
<feature type="compositionally biased region" description="Polar residues" evidence="4">
    <location>
        <begin position="452"/>
        <end position="476"/>
    </location>
</feature>
<keyword evidence="1" id="KW-0597">Phosphoprotein</keyword>
<sequence length="768" mass="83986">MAVAIVREAAEEFQGGEEEASRCWQGTWDVAEVRAEANSMWEDDTRQEGVVDREGAANGMDGDDEDEQKTILKKKEKKKMMRKKKNKDDGKLEKLRNEIVLKIEMAQLDPPEKGNKDSPSHKKDSNEEDSVSMNDSPTDWECVTLEDSLQDAGESDQTPSTGYEDQHMDVTTKPCKKLPKDEDQGPKKEHVSIVFIGHVDAGKSNIGGQLLYLTGMIDKRTLEKCEREVKEKNRESWYLSWALDTNQEGRDKGKTMEVGCAYFKTENEHFTMLDAPGHRSFVPNMIADACQADMAVLVISARKGEFETGFEREGQTREHAMLAKTAGVQHLVILVNKMDDPRVEWSKERYNECKDTLVPYLRKCGFNPKTELTFMPCSGLTVPPFHPADPRAWFMRLDAILAVNGIKAQPMMHAVLLNALPVELCHLAAKSSSSPRPYDDLCAAGAVPTGPQPSLDQDLTSPATTPPTSRQATSASIPAPDYPPDEVQEVPAAIGYSTESSVFSTASAHGPSHVPAICTSSPTSMAHDTSATSGSTKATSPHALESAINRDTVTPARRPPIAEASPAMMSDEPVFPSTSTLCASCQQRPASPSQSLAAEVPAPNHRWPNFRDAATMTDAPEDDVPGQHTPELTAYATPATEADIQHADLRTSPREPTTVVASTSTGSPSEPAAETTPAQLHHRFPAEPLTQDTIHPTSDRYAGALVATATTPNRHTCLPHATLRRRSHRARRQTQQKLYTRPSTLPRGAAISLKGIMHCGDIPSCVVM</sequence>
<dbReference type="Proteomes" id="UP000821837">
    <property type="component" value="Unassembled WGS sequence"/>
</dbReference>
<dbReference type="VEuPathDB" id="VectorBase:RSAN_051027"/>
<feature type="compositionally biased region" description="Basic and acidic residues" evidence="4">
    <location>
        <begin position="86"/>
        <end position="101"/>
    </location>
</feature>
<dbReference type="PROSITE" id="PS51722">
    <property type="entry name" value="G_TR_2"/>
    <property type="match status" value="1"/>
</dbReference>
<protein>
    <recommendedName>
        <fullName evidence="5">Tr-type G domain-containing protein</fullName>
    </recommendedName>
</protein>
<feature type="region of interest" description="Disordered" evidence="4">
    <location>
        <begin position="647"/>
        <end position="678"/>
    </location>
</feature>
<dbReference type="VEuPathDB" id="VectorBase:RSAN_048663"/>
<gene>
    <name evidence="6" type="ORF">HPB52_015501</name>
</gene>
<feature type="region of interest" description="Disordered" evidence="4">
    <location>
        <begin position="39"/>
        <end position="186"/>
    </location>
</feature>
<feature type="compositionally biased region" description="Polar residues" evidence="4">
    <location>
        <begin position="518"/>
        <end position="527"/>
    </location>
</feature>
<dbReference type="PANTHER" id="PTHR23115">
    <property type="entry name" value="TRANSLATION FACTOR"/>
    <property type="match status" value="1"/>
</dbReference>
<feature type="compositionally biased region" description="Basic residues" evidence="4">
    <location>
        <begin position="71"/>
        <end position="85"/>
    </location>
</feature>
<feature type="compositionally biased region" description="Basic and acidic residues" evidence="4">
    <location>
        <begin position="110"/>
        <end position="125"/>
    </location>
</feature>
<dbReference type="PRINTS" id="PR00315">
    <property type="entry name" value="ELONGATNFCT"/>
</dbReference>
<dbReference type="Gene3D" id="3.40.50.300">
    <property type="entry name" value="P-loop containing nucleotide triphosphate hydrolases"/>
    <property type="match status" value="1"/>
</dbReference>
<feature type="region of interest" description="Disordered" evidence="4">
    <location>
        <begin position="504"/>
        <end position="610"/>
    </location>
</feature>
<dbReference type="AlphaFoldDB" id="A0A9D4Q9K5"/>
<evidence type="ECO:0000256" key="3">
    <source>
        <dbReference type="ARBA" id="ARBA00023134"/>
    </source>
</evidence>
<name>A0A9D4Q9K5_RHISA</name>
<accession>A0A9D4Q9K5</accession>
<dbReference type="GO" id="GO:0005525">
    <property type="term" value="F:GTP binding"/>
    <property type="evidence" value="ECO:0007669"/>
    <property type="project" value="UniProtKB-KW"/>
</dbReference>
<feature type="compositionally biased region" description="Polar residues" evidence="4">
    <location>
        <begin position="659"/>
        <end position="668"/>
    </location>
</feature>
<reference evidence="6" key="1">
    <citation type="journal article" date="2020" name="Cell">
        <title>Large-Scale Comparative Analyses of Tick Genomes Elucidate Their Genetic Diversity and Vector Capacities.</title>
        <authorList>
            <consortium name="Tick Genome and Microbiome Consortium (TIGMIC)"/>
            <person name="Jia N."/>
            <person name="Wang J."/>
            <person name="Shi W."/>
            <person name="Du L."/>
            <person name="Sun Y."/>
            <person name="Zhan W."/>
            <person name="Jiang J.F."/>
            <person name="Wang Q."/>
            <person name="Zhang B."/>
            <person name="Ji P."/>
            <person name="Bell-Sakyi L."/>
            <person name="Cui X.M."/>
            <person name="Yuan T.T."/>
            <person name="Jiang B.G."/>
            <person name="Yang W.F."/>
            <person name="Lam T.T."/>
            <person name="Chang Q.C."/>
            <person name="Ding S.J."/>
            <person name="Wang X.J."/>
            <person name="Zhu J.G."/>
            <person name="Ruan X.D."/>
            <person name="Zhao L."/>
            <person name="Wei J.T."/>
            <person name="Ye R.Z."/>
            <person name="Que T.C."/>
            <person name="Du C.H."/>
            <person name="Zhou Y.H."/>
            <person name="Cheng J.X."/>
            <person name="Dai P.F."/>
            <person name="Guo W.B."/>
            <person name="Han X.H."/>
            <person name="Huang E.J."/>
            <person name="Li L.F."/>
            <person name="Wei W."/>
            <person name="Gao Y.C."/>
            <person name="Liu J.Z."/>
            <person name="Shao H.Z."/>
            <person name="Wang X."/>
            <person name="Wang C.C."/>
            <person name="Yang T.C."/>
            <person name="Huo Q.B."/>
            <person name="Li W."/>
            <person name="Chen H.Y."/>
            <person name="Chen S.E."/>
            <person name="Zhou L.G."/>
            <person name="Ni X.B."/>
            <person name="Tian J.H."/>
            <person name="Sheng Y."/>
            <person name="Liu T."/>
            <person name="Pan Y.S."/>
            <person name="Xia L.Y."/>
            <person name="Li J."/>
            <person name="Zhao F."/>
            <person name="Cao W.C."/>
        </authorList>
    </citation>
    <scope>NUCLEOTIDE SEQUENCE</scope>
    <source>
        <strain evidence="6">Rsan-2018</strain>
    </source>
</reference>
<dbReference type="CDD" id="cd01883">
    <property type="entry name" value="EF1_alpha"/>
    <property type="match status" value="1"/>
</dbReference>
<feature type="domain" description="Tr-type G" evidence="5">
    <location>
        <begin position="188"/>
        <end position="423"/>
    </location>
</feature>
<dbReference type="InterPro" id="IPR050100">
    <property type="entry name" value="TRAFAC_GTPase_members"/>
</dbReference>
<feature type="compositionally biased region" description="Polar residues" evidence="4">
    <location>
        <begin position="576"/>
        <end position="596"/>
    </location>
</feature>
<evidence type="ECO:0000256" key="1">
    <source>
        <dbReference type="ARBA" id="ARBA00022553"/>
    </source>
</evidence>
<keyword evidence="2" id="KW-0547">Nucleotide-binding</keyword>
<feature type="region of interest" description="Disordered" evidence="4">
    <location>
        <begin position="439"/>
        <end position="487"/>
    </location>
</feature>
<evidence type="ECO:0000256" key="2">
    <source>
        <dbReference type="ARBA" id="ARBA00022741"/>
    </source>
</evidence>
<dbReference type="GO" id="GO:0003924">
    <property type="term" value="F:GTPase activity"/>
    <property type="evidence" value="ECO:0007669"/>
    <property type="project" value="InterPro"/>
</dbReference>
<dbReference type="SUPFAM" id="SSF52540">
    <property type="entry name" value="P-loop containing nucleoside triphosphate hydrolases"/>
    <property type="match status" value="1"/>
</dbReference>
<reference evidence="6" key="2">
    <citation type="submission" date="2021-09" db="EMBL/GenBank/DDBJ databases">
        <authorList>
            <person name="Jia N."/>
            <person name="Wang J."/>
            <person name="Shi W."/>
            <person name="Du L."/>
            <person name="Sun Y."/>
            <person name="Zhan W."/>
            <person name="Jiang J."/>
            <person name="Wang Q."/>
            <person name="Zhang B."/>
            <person name="Ji P."/>
            <person name="Sakyi L.B."/>
            <person name="Cui X."/>
            <person name="Yuan T."/>
            <person name="Jiang B."/>
            <person name="Yang W."/>
            <person name="Lam T.T.-Y."/>
            <person name="Chang Q."/>
            <person name="Ding S."/>
            <person name="Wang X."/>
            <person name="Zhu J."/>
            <person name="Ruan X."/>
            <person name="Zhao L."/>
            <person name="Wei J."/>
            <person name="Que T."/>
            <person name="Du C."/>
            <person name="Cheng J."/>
            <person name="Dai P."/>
            <person name="Han X."/>
            <person name="Huang E."/>
            <person name="Gao Y."/>
            <person name="Liu J."/>
            <person name="Shao H."/>
            <person name="Ye R."/>
            <person name="Li L."/>
            <person name="Wei W."/>
            <person name="Wang X."/>
            <person name="Wang C."/>
            <person name="Huo Q."/>
            <person name="Li W."/>
            <person name="Guo W."/>
            <person name="Chen H."/>
            <person name="Chen S."/>
            <person name="Zhou L."/>
            <person name="Zhou L."/>
            <person name="Ni X."/>
            <person name="Tian J."/>
            <person name="Zhou Y."/>
            <person name="Sheng Y."/>
            <person name="Liu T."/>
            <person name="Pan Y."/>
            <person name="Xia L."/>
            <person name="Li J."/>
            <person name="Zhao F."/>
            <person name="Cao W."/>
        </authorList>
    </citation>
    <scope>NUCLEOTIDE SEQUENCE</scope>
    <source>
        <strain evidence="6">Rsan-2018</strain>
        <tissue evidence="6">Larvae</tissue>
    </source>
</reference>
<organism evidence="6 7">
    <name type="scientific">Rhipicephalus sanguineus</name>
    <name type="common">Brown dog tick</name>
    <name type="synonym">Ixodes sanguineus</name>
    <dbReference type="NCBI Taxonomy" id="34632"/>
    <lineage>
        <taxon>Eukaryota</taxon>
        <taxon>Metazoa</taxon>
        <taxon>Ecdysozoa</taxon>
        <taxon>Arthropoda</taxon>
        <taxon>Chelicerata</taxon>
        <taxon>Arachnida</taxon>
        <taxon>Acari</taxon>
        <taxon>Parasitiformes</taxon>
        <taxon>Ixodida</taxon>
        <taxon>Ixodoidea</taxon>
        <taxon>Ixodidae</taxon>
        <taxon>Rhipicephalinae</taxon>
        <taxon>Rhipicephalus</taxon>
        <taxon>Rhipicephalus</taxon>
    </lineage>
</organism>
<dbReference type="InterPro" id="IPR000795">
    <property type="entry name" value="T_Tr_GTP-bd_dom"/>
</dbReference>
<comment type="caution">
    <text evidence="6">The sequence shown here is derived from an EMBL/GenBank/DDBJ whole genome shotgun (WGS) entry which is preliminary data.</text>
</comment>
<keyword evidence="7" id="KW-1185">Reference proteome</keyword>
<evidence type="ECO:0000259" key="5">
    <source>
        <dbReference type="PROSITE" id="PS51722"/>
    </source>
</evidence>
<feature type="compositionally biased region" description="Basic and acidic residues" evidence="4">
    <location>
        <begin position="43"/>
        <end position="55"/>
    </location>
</feature>
<feature type="compositionally biased region" description="Low complexity" evidence="4">
    <location>
        <begin position="529"/>
        <end position="540"/>
    </location>
</feature>
<dbReference type="InterPro" id="IPR027417">
    <property type="entry name" value="P-loop_NTPase"/>
</dbReference>
<proteinExistence type="predicted"/>
<dbReference type="Pfam" id="PF00009">
    <property type="entry name" value="GTP_EFTU"/>
    <property type="match status" value="1"/>
</dbReference>
<dbReference type="EMBL" id="JABSTV010001248">
    <property type="protein sequence ID" value="KAH7969177.1"/>
    <property type="molecule type" value="Genomic_DNA"/>
</dbReference>
<keyword evidence="3" id="KW-0342">GTP-binding</keyword>
<evidence type="ECO:0000256" key="4">
    <source>
        <dbReference type="SAM" id="MobiDB-lite"/>
    </source>
</evidence>
<evidence type="ECO:0000313" key="7">
    <source>
        <dbReference type="Proteomes" id="UP000821837"/>
    </source>
</evidence>